<protein>
    <recommendedName>
        <fullName evidence="2">Protein BFR2</fullName>
    </recommendedName>
</protein>
<feature type="region of interest" description="Disordered" evidence="3">
    <location>
        <begin position="1"/>
        <end position="168"/>
    </location>
</feature>
<dbReference type="GO" id="GO:0005730">
    <property type="term" value="C:nucleolus"/>
    <property type="evidence" value="ECO:0007669"/>
    <property type="project" value="TreeGrafter"/>
</dbReference>
<dbReference type="AlphaFoldDB" id="A0A0H5C085"/>
<evidence type="ECO:0000256" key="3">
    <source>
        <dbReference type="SAM" id="MobiDB-lite"/>
    </source>
</evidence>
<dbReference type="Pfam" id="PF13339">
    <property type="entry name" value="AATF-Che1"/>
    <property type="match status" value="1"/>
</dbReference>
<dbReference type="Proteomes" id="UP000038830">
    <property type="component" value="Unassembled WGS sequence"/>
</dbReference>
<feature type="compositionally biased region" description="Acidic residues" evidence="3">
    <location>
        <begin position="38"/>
        <end position="47"/>
    </location>
</feature>
<evidence type="ECO:0000256" key="1">
    <source>
        <dbReference type="ARBA" id="ARBA00008966"/>
    </source>
</evidence>
<reference evidence="7" key="1">
    <citation type="journal article" date="2015" name="J. Biotechnol.">
        <title>The structure of the Cyberlindnera jadinii genome and its relation to Candida utilis analyzed by the occurrence of single nucleotide polymorphisms.</title>
        <authorList>
            <person name="Rupp O."/>
            <person name="Brinkrolf K."/>
            <person name="Buerth C."/>
            <person name="Kunigo M."/>
            <person name="Schneider J."/>
            <person name="Jaenicke S."/>
            <person name="Goesmann A."/>
            <person name="Puehler A."/>
            <person name="Jaeger K.-E."/>
            <person name="Ernst J.F."/>
        </authorList>
    </citation>
    <scope>NUCLEOTIDE SEQUENCE [LARGE SCALE GENOMIC DNA]</scope>
    <source>
        <strain evidence="7">ATCC 18201 / CBS 1600 / BCRC 20928 / JCM 3617 / NBRC 0987 / NRRL Y-1542</strain>
    </source>
</reference>
<evidence type="ECO:0000313" key="6">
    <source>
        <dbReference type="EMBL" id="CEP21046.1"/>
    </source>
</evidence>
<feature type="domain" description="Apoptosis-antagonizing transcription factor C-terminal" evidence="4">
    <location>
        <begin position="394"/>
        <end position="469"/>
    </location>
</feature>
<proteinExistence type="inferred from homology"/>
<name>A0A0H5C085_CYBJN</name>
<gene>
    <name evidence="6" type="primary">BFR2</name>
    <name evidence="6" type="ORF">BN1211_1046</name>
</gene>
<evidence type="ECO:0000256" key="2">
    <source>
        <dbReference type="ARBA" id="ARBA00013850"/>
    </source>
</evidence>
<feature type="compositionally biased region" description="Polar residues" evidence="3">
    <location>
        <begin position="54"/>
        <end position="64"/>
    </location>
</feature>
<comment type="similarity">
    <text evidence="1">Belongs to the AATF family.</text>
</comment>
<feature type="domain" description="AATF leucine zipper-containing" evidence="5">
    <location>
        <begin position="191"/>
        <end position="313"/>
    </location>
</feature>
<feature type="compositionally biased region" description="Polar residues" evidence="3">
    <location>
        <begin position="119"/>
        <end position="130"/>
    </location>
</feature>
<feature type="region of interest" description="Disordered" evidence="3">
    <location>
        <begin position="476"/>
        <end position="500"/>
    </location>
</feature>
<dbReference type="InterPro" id="IPR039223">
    <property type="entry name" value="AATF/Bfr2"/>
</dbReference>
<dbReference type="InterPro" id="IPR025160">
    <property type="entry name" value="AATF"/>
</dbReference>
<dbReference type="EMBL" id="CDQK01000001">
    <property type="protein sequence ID" value="CEP21046.1"/>
    <property type="molecule type" value="Genomic_DNA"/>
</dbReference>
<dbReference type="GO" id="GO:0000462">
    <property type="term" value="P:maturation of SSU-rRNA from tricistronic rRNA transcript (SSU-rRNA, 5.8S rRNA, LSU-rRNA)"/>
    <property type="evidence" value="ECO:0007669"/>
    <property type="project" value="TreeGrafter"/>
</dbReference>
<evidence type="ECO:0000313" key="7">
    <source>
        <dbReference type="Proteomes" id="UP000038830"/>
    </source>
</evidence>
<dbReference type="InterPro" id="IPR012617">
    <property type="entry name" value="AATF_C"/>
</dbReference>
<evidence type="ECO:0000259" key="5">
    <source>
        <dbReference type="Pfam" id="PF13339"/>
    </source>
</evidence>
<feature type="compositionally biased region" description="Acidic residues" evidence="3">
    <location>
        <begin position="134"/>
        <end position="157"/>
    </location>
</feature>
<accession>A0A0H5C085</accession>
<feature type="compositionally biased region" description="Basic and acidic residues" evidence="3">
    <location>
        <begin position="26"/>
        <end position="37"/>
    </location>
</feature>
<feature type="compositionally biased region" description="Basic and acidic residues" evidence="3">
    <location>
        <begin position="158"/>
        <end position="168"/>
    </location>
</feature>
<feature type="compositionally biased region" description="Basic and acidic residues" evidence="3">
    <location>
        <begin position="71"/>
        <end position="86"/>
    </location>
</feature>
<feature type="compositionally biased region" description="Acidic residues" evidence="3">
    <location>
        <begin position="482"/>
        <end position="492"/>
    </location>
</feature>
<dbReference type="Pfam" id="PF08164">
    <property type="entry name" value="TRAUB"/>
    <property type="match status" value="1"/>
</dbReference>
<evidence type="ECO:0000259" key="4">
    <source>
        <dbReference type="Pfam" id="PF08164"/>
    </source>
</evidence>
<feature type="compositionally biased region" description="Acidic residues" evidence="3">
    <location>
        <begin position="87"/>
        <end position="118"/>
    </location>
</feature>
<dbReference type="PANTHER" id="PTHR15565:SF0">
    <property type="entry name" value="PROTEIN AATF"/>
    <property type="match status" value="1"/>
</dbReference>
<sequence>MAKKTLAQQIEELSKPEIPDFDIEDSERGVFDHHSGSDSEDNDGADDDALRSQHYVNVGQSKLRQNGIHLVDSKYKGKTSSRKDIFEESEVEDDSSDGGEEEDDDDDGDDDEVSEESELLNQSDSENGGNESVEGSDDGSDEDVEQESEDSFDESDHEESTADSKRLKLKEMMANERKQIINRLSSSNQTEALKGYAVISQQKTFDKIIDSRIKIQKALSNANSLPLTNEAFEEFADEETSSLVEEAENSLSALLNTLLSFRAANYNKVKATKENVSFKPKKRSFSDFVSETERLDKVLEIYRNNTLVKWSHKVQSASGAQALNTSKFKALNQSAAQQVEVNLVDMDRLIKRTRLNRRNVTPLGRIAEEAEEDQTQIDRSLKEDADVFDDEDFYRVLLNDLVDKKISESNPTSGLVITKTKVKRNVDTKASKGRKLKFTVQEPIQNYEVPKGNFAWDNNQIDEFFAGLLGQRVDFAEHSDQSESEDEDEELKNDDLKVFG</sequence>
<organism evidence="6 7">
    <name type="scientific">Cyberlindnera jadinii (strain ATCC 18201 / CBS 1600 / BCRC 20928 / JCM 3617 / NBRC 0987 / NRRL Y-1542)</name>
    <name type="common">Torula yeast</name>
    <name type="synonym">Candida utilis</name>
    <dbReference type="NCBI Taxonomy" id="983966"/>
    <lineage>
        <taxon>Eukaryota</taxon>
        <taxon>Fungi</taxon>
        <taxon>Dikarya</taxon>
        <taxon>Ascomycota</taxon>
        <taxon>Saccharomycotina</taxon>
        <taxon>Saccharomycetes</taxon>
        <taxon>Phaffomycetales</taxon>
        <taxon>Phaffomycetaceae</taxon>
        <taxon>Cyberlindnera</taxon>
    </lineage>
</organism>
<dbReference type="PANTHER" id="PTHR15565">
    <property type="entry name" value="AATF PROTEIN APOPTOSIS ANTAGONIZING TRANSCRIPTION FACTOR"/>
    <property type="match status" value="1"/>
</dbReference>